<organism evidence="10 11">
    <name type="scientific">Providencia stuartii</name>
    <dbReference type="NCBI Taxonomy" id="588"/>
    <lineage>
        <taxon>Bacteria</taxon>
        <taxon>Pseudomonadati</taxon>
        <taxon>Pseudomonadota</taxon>
        <taxon>Gammaproteobacteria</taxon>
        <taxon>Enterobacterales</taxon>
        <taxon>Morganellaceae</taxon>
        <taxon>Providencia</taxon>
    </lineage>
</organism>
<keyword evidence="4" id="KW-0997">Cell inner membrane</keyword>
<proteinExistence type="inferred from homology"/>
<feature type="domain" description="Type II secretion system protein GspF" evidence="9">
    <location>
        <begin position="16"/>
        <end position="135"/>
    </location>
</feature>
<evidence type="ECO:0000256" key="6">
    <source>
        <dbReference type="ARBA" id="ARBA00022989"/>
    </source>
</evidence>
<dbReference type="InterPro" id="IPR018076">
    <property type="entry name" value="T2SS_GspF_dom"/>
</dbReference>
<feature type="transmembrane region" description="Helical" evidence="8">
    <location>
        <begin position="111"/>
        <end position="131"/>
    </location>
</feature>
<name>A0A1S1HSZ2_PROST</name>
<sequence length="342" mass="38164">MRKFSKKQRLYMYKFCADMIQANLPLYDSILKLKEEGLAILGKSFVKKIDALLNRMTSGESISYAFEPYIPKEELSLIYSSEKSGALAEGFEGLIDIITYKDMLSAKIKKALAFPIIMICLSLVVIAGYSVKVFPAFEKVLPSNRWPGVTSSLYNFGLSLVDGLWINILISAVVIYFLINFLLANVKGKIRDDILDRVIPFSIYKKVNAAVLMTSIASMLQNRIPIQEALNIISLNANKWLLYHVTIMSKNMSTGLNYGDALNTGIFDKQVLLNISLYSSLPSFYDVLNSVSEITKKNILMKIEGLANGLKSFSTLVLGGCVIWVFIALFSLSDQLSKMSAM</sequence>
<dbReference type="Pfam" id="PF00482">
    <property type="entry name" value="T2SSF"/>
    <property type="match status" value="2"/>
</dbReference>
<evidence type="ECO:0000313" key="10">
    <source>
        <dbReference type="EMBL" id="OHT24443.1"/>
    </source>
</evidence>
<gene>
    <name evidence="10" type="ORF">A3Q29_17430</name>
</gene>
<accession>A0A1S1HSZ2</accession>
<evidence type="ECO:0000256" key="2">
    <source>
        <dbReference type="ARBA" id="ARBA00005745"/>
    </source>
</evidence>
<protein>
    <submittedName>
        <fullName evidence="10">Type II secretion protein F</fullName>
    </submittedName>
</protein>
<dbReference type="PANTHER" id="PTHR30012">
    <property type="entry name" value="GENERAL SECRETION PATHWAY PROTEIN"/>
    <property type="match status" value="1"/>
</dbReference>
<evidence type="ECO:0000313" key="11">
    <source>
        <dbReference type="Proteomes" id="UP000179588"/>
    </source>
</evidence>
<dbReference type="PANTHER" id="PTHR30012:SF7">
    <property type="entry name" value="PROTEIN TRANSPORT PROTEIN HOFC HOMOLOG"/>
    <property type="match status" value="1"/>
</dbReference>
<dbReference type="Proteomes" id="UP000179588">
    <property type="component" value="Unassembled WGS sequence"/>
</dbReference>
<comment type="similarity">
    <text evidence="2">Belongs to the GSP F family.</text>
</comment>
<dbReference type="OrthoDB" id="6466343at2"/>
<dbReference type="RefSeq" id="WP_070927232.1">
    <property type="nucleotide sequence ID" value="NZ_CANMXG010000009.1"/>
</dbReference>
<keyword evidence="5 8" id="KW-0812">Transmembrane</keyword>
<dbReference type="GO" id="GO:0015628">
    <property type="term" value="P:protein secretion by the type II secretion system"/>
    <property type="evidence" value="ECO:0007669"/>
    <property type="project" value="TreeGrafter"/>
</dbReference>
<dbReference type="AlphaFoldDB" id="A0A1S1HSZ2"/>
<comment type="caution">
    <text evidence="10">The sequence shown here is derived from an EMBL/GenBank/DDBJ whole genome shotgun (WGS) entry which is preliminary data.</text>
</comment>
<dbReference type="InterPro" id="IPR042094">
    <property type="entry name" value="T2SS_GspF_sf"/>
</dbReference>
<dbReference type="EMBL" id="LVIE01000124">
    <property type="protein sequence ID" value="OHT24443.1"/>
    <property type="molecule type" value="Genomic_DNA"/>
</dbReference>
<keyword evidence="11" id="KW-1185">Reference proteome</keyword>
<evidence type="ECO:0000256" key="5">
    <source>
        <dbReference type="ARBA" id="ARBA00022692"/>
    </source>
</evidence>
<keyword evidence="3" id="KW-1003">Cell membrane</keyword>
<comment type="subcellular location">
    <subcellularLocation>
        <location evidence="1">Cell inner membrane</location>
        <topology evidence="1">Multi-pass membrane protein</topology>
    </subcellularLocation>
</comment>
<evidence type="ECO:0000259" key="9">
    <source>
        <dbReference type="Pfam" id="PF00482"/>
    </source>
</evidence>
<evidence type="ECO:0000256" key="4">
    <source>
        <dbReference type="ARBA" id="ARBA00022519"/>
    </source>
</evidence>
<dbReference type="GO" id="GO:0005886">
    <property type="term" value="C:plasma membrane"/>
    <property type="evidence" value="ECO:0007669"/>
    <property type="project" value="UniProtKB-SubCell"/>
</dbReference>
<feature type="transmembrane region" description="Helical" evidence="8">
    <location>
        <begin position="310"/>
        <end position="332"/>
    </location>
</feature>
<dbReference type="InterPro" id="IPR003004">
    <property type="entry name" value="GspF/PilC"/>
</dbReference>
<keyword evidence="6 8" id="KW-1133">Transmembrane helix</keyword>
<evidence type="ECO:0000256" key="1">
    <source>
        <dbReference type="ARBA" id="ARBA00004429"/>
    </source>
</evidence>
<evidence type="ECO:0000256" key="8">
    <source>
        <dbReference type="SAM" id="Phobius"/>
    </source>
</evidence>
<evidence type="ECO:0000256" key="3">
    <source>
        <dbReference type="ARBA" id="ARBA00022475"/>
    </source>
</evidence>
<evidence type="ECO:0000256" key="7">
    <source>
        <dbReference type="ARBA" id="ARBA00023136"/>
    </source>
</evidence>
<feature type="domain" description="Type II secretion system protein GspF" evidence="9">
    <location>
        <begin position="214"/>
        <end position="330"/>
    </location>
</feature>
<reference evidence="10 11" key="1">
    <citation type="submission" date="2016-03" db="EMBL/GenBank/DDBJ databases">
        <title>Genome sequence of Providencia stuartii strain, isolated from the salivary glands of larval Lucilia sericata.</title>
        <authorList>
            <person name="Yuan Y."/>
            <person name="Zhang Y."/>
            <person name="Fu S."/>
            <person name="Crippen T.L."/>
            <person name="Visi D."/>
            <person name="Benbow M.E."/>
            <person name="Allen M."/>
            <person name="Tomberlin J.K."/>
            <person name="Sze S.-H."/>
            <person name="Tarone A.M."/>
        </authorList>
    </citation>
    <scope>NUCLEOTIDE SEQUENCE [LARGE SCALE GENOMIC DNA]</scope>
    <source>
        <strain evidence="10 11">Crippen</strain>
    </source>
</reference>
<dbReference type="Gene3D" id="1.20.81.30">
    <property type="entry name" value="Type II secretion system (T2SS), domain F"/>
    <property type="match status" value="2"/>
</dbReference>
<keyword evidence="7 8" id="KW-0472">Membrane</keyword>
<feature type="transmembrane region" description="Helical" evidence="8">
    <location>
        <begin position="164"/>
        <end position="183"/>
    </location>
</feature>